<gene>
    <name evidence="4" type="ORF">AMS68_006352</name>
</gene>
<proteinExistence type="inferred from homology"/>
<evidence type="ECO:0000313" key="5">
    <source>
        <dbReference type="Proteomes" id="UP000503462"/>
    </source>
</evidence>
<dbReference type="Pfam" id="PF00857">
    <property type="entry name" value="Isochorismatase"/>
    <property type="match status" value="1"/>
</dbReference>
<feature type="chain" id="PRO_5026173561" description="Isochorismatase-like domain-containing protein" evidence="2">
    <location>
        <begin position="23"/>
        <end position="328"/>
    </location>
</feature>
<dbReference type="InterPro" id="IPR000868">
    <property type="entry name" value="Isochorismatase-like_dom"/>
</dbReference>
<dbReference type="PANTHER" id="PTHR14119:SF3">
    <property type="entry name" value="ISOCHORISMATASE DOMAIN-CONTAINING PROTEIN 2"/>
    <property type="match status" value="1"/>
</dbReference>
<reference evidence="4 5" key="1">
    <citation type="journal article" date="2016" name="Sci. Rep.">
        <title>Peltaster fructicola genome reveals evolution from an invasive phytopathogen to an ectophytic parasite.</title>
        <authorList>
            <person name="Xu C."/>
            <person name="Chen H."/>
            <person name="Gleason M.L."/>
            <person name="Xu J.R."/>
            <person name="Liu H."/>
            <person name="Zhang R."/>
            <person name="Sun G."/>
        </authorList>
    </citation>
    <scope>NUCLEOTIDE SEQUENCE [LARGE SCALE GENOMIC DNA]</scope>
    <source>
        <strain evidence="4 5">LNHT1506</strain>
    </source>
</reference>
<feature type="domain" description="Isochorismatase-like" evidence="3">
    <location>
        <begin position="136"/>
        <end position="289"/>
    </location>
</feature>
<sequence length="328" mass="36722">MRFQDILFVMISTILFSSSVAGAPVPSFHDIEKRWIQGETEKQIHANHDIRSATPAWPIARDHPDDDFSYALDKKTSESRRGRRADGVYDVVRRFVGDHTQMQRRSANDEAPVLKPKKIMRESKMSVAARRLTRPALFVCDLQEKFRPAIYEFAKVVSTTQKLLKASAILDIPVFATTQLRAKLGETCPELELDAPNGIKTHAHCDKSKFSMWTPEVQTAFQKLGSEKRECIIVGIESHICVTQTTLDLLREGHRVYVIADGVSSCNPEEKPIALARLRAEGATVTTSESFLYELMGDATIPEFKSIASVVKESSASTKENLQALCKI</sequence>
<protein>
    <recommendedName>
        <fullName evidence="3">Isochorismatase-like domain-containing protein</fullName>
    </recommendedName>
</protein>
<evidence type="ECO:0000256" key="2">
    <source>
        <dbReference type="SAM" id="SignalP"/>
    </source>
</evidence>
<dbReference type="InterPro" id="IPR050993">
    <property type="entry name" value="Isochorismatase_domain"/>
</dbReference>
<keyword evidence="5" id="KW-1185">Reference proteome</keyword>
<dbReference type="Gene3D" id="3.40.50.850">
    <property type="entry name" value="Isochorismatase-like"/>
    <property type="match status" value="1"/>
</dbReference>
<dbReference type="EMBL" id="CP051142">
    <property type="protein sequence ID" value="QIX00835.1"/>
    <property type="molecule type" value="Genomic_DNA"/>
</dbReference>
<accession>A0A6H0Y1P2</accession>
<comment type="similarity">
    <text evidence="1">Belongs to the isochorismatase family.</text>
</comment>
<name>A0A6H0Y1P2_9PEZI</name>
<dbReference type="PANTHER" id="PTHR14119">
    <property type="entry name" value="HYDROLASE"/>
    <property type="match status" value="1"/>
</dbReference>
<dbReference type="OrthoDB" id="269496at2759"/>
<feature type="signal peptide" evidence="2">
    <location>
        <begin position="1"/>
        <end position="22"/>
    </location>
</feature>
<evidence type="ECO:0000259" key="3">
    <source>
        <dbReference type="Pfam" id="PF00857"/>
    </source>
</evidence>
<organism evidence="4 5">
    <name type="scientific">Peltaster fructicola</name>
    <dbReference type="NCBI Taxonomy" id="286661"/>
    <lineage>
        <taxon>Eukaryota</taxon>
        <taxon>Fungi</taxon>
        <taxon>Dikarya</taxon>
        <taxon>Ascomycota</taxon>
        <taxon>Pezizomycotina</taxon>
        <taxon>Dothideomycetes</taxon>
        <taxon>Dothideomycetes incertae sedis</taxon>
        <taxon>Peltaster</taxon>
    </lineage>
</organism>
<evidence type="ECO:0000313" key="4">
    <source>
        <dbReference type="EMBL" id="QIX00835.1"/>
    </source>
</evidence>
<evidence type="ECO:0000256" key="1">
    <source>
        <dbReference type="ARBA" id="ARBA00006336"/>
    </source>
</evidence>
<keyword evidence="2" id="KW-0732">Signal</keyword>
<dbReference type="AlphaFoldDB" id="A0A6H0Y1P2"/>
<dbReference type="Proteomes" id="UP000503462">
    <property type="component" value="Chromosome 4"/>
</dbReference>
<dbReference type="SUPFAM" id="SSF52499">
    <property type="entry name" value="Isochorismatase-like hydrolases"/>
    <property type="match status" value="1"/>
</dbReference>
<dbReference type="InterPro" id="IPR036380">
    <property type="entry name" value="Isochorismatase-like_sf"/>
</dbReference>